<name>A0ABW6QP09_9NOCA</name>
<evidence type="ECO:0000313" key="1">
    <source>
        <dbReference type="EMBL" id="MFF3222959.1"/>
    </source>
</evidence>
<organism evidence="1 2">
    <name type="scientific">Nocardia suismassiliense</name>
    <dbReference type="NCBI Taxonomy" id="2077092"/>
    <lineage>
        <taxon>Bacteria</taxon>
        <taxon>Bacillati</taxon>
        <taxon>Actinomycetota</taxon>
        <taxon>Actinomycetes</taxon>
        <taxon>Mycobacteriales</taxon>
        <taxon>Nocardiaceae</taxon>
        <taxon>Nocardia</taxon>
    </lineage>
</organism>
<comment type="caution">
    <text evidence="1">The sequence shown here is derived from an EMBL/GenBank/DDBJ whole genome shotgun (WGS) entry which is preliminary data.</text>
</comment>
<keyword evidence="2" id="KW-1185">Reference proteome</keyword>
<sequence>MNDLRITIETKIPDDQIAIFHRLYEESFGPLRTKTIVKQVLDPDEFHAEMVDPRVDKHVAWNDAGEPIGLTTLTNHLDTISWISPEYLTARYPEHAARDAIYYVGITLVAPSARQGPAFRAMIESVVQVLVADRAAVGWDVCSYNNTRFWFTECVQAVLDAANLEVSVEDSLTFYRAWFTGDGATKGG</sequence>
<dbReference type="Proteomes" id="UP001601948">
    <property type="component" value="Unassembled WGS sequence"/>
</dbReference>
<dbReference type="EMBL" id="JBIAPI010000001">
    <property type="protein sequence ID" value="MFF3222959.1"/>
    <property type="molecule type" value="Genomic_DNA"/>
</dbReference>
<reference evidence="1 2" key="1">
    <citation type="submission" date="2024-10" db="EMBL/GenBank/DDBJ databases">
        <title>The Natural Products Discovery Center: Release of the First 8490 Sequenced Strains for Exploring Actinobacteria Biosynthetic Diversity.</title>
        <authorList>
            <person name="Kalkreuter E."/>
            <person name="Kautsar S.A."/>
            <person name="Yang D."/>
            <person name="Bader C.D."/>
            <person name="Teijaro C.N."/>
            <person name="Fluegel L."/>
            <person name="Davis C.M."/>
            <person name="Simpson J.R."/>
            <person name="Lauterbach L."/>
            <person name="Steele A.D."/>
            <person name="Gui C."/>
            <person name="Meng S."/>
            <person name="Li G."/>
            <person name="Viehrig K."/>
            <person name="Ye F."/>
            <person name="Su P."/>
            <person name="Kiefer A.F."/>
            <person name="Nichols A."/>
            <person name="Cepeda A.J."/>
            <person name="Yan W."/>
            <person name="Fan B."/>
            <person name="Jiang Y."/>
            <person name="Adhikari A."/>
            <person name="Zheng C.-J."/>
            <person name="Schuster L."/>
            <person name="Cowan T.M."/>
            <person name="Smanski M.J."/>
            <person name="Chevrette M.G."/>
            <person name="De Carvalho L.P.S."/>
            <person name="Shen B."/>
        </authorList>
    </citation>
    <scope>NUCLEOTIDE SEQUENCE [LARGE SCALE GENOMIC DNA]</scope>
    <source>
        <strain evidence="1 2">NPDC003040</strain>
    </source>
</reference>
<evidence type="ECO:0008006" key="3">
    <source>
        <dbReference type="Google" id="ProtNLM"/>
    </source>
</evidence>
<protein>
    <recommendedName>
        <fullName evidence="3">N-acetyltransferase domain-containing protein</fullName>
    </recommendedName>
</protein>
<accession>A0ABW6QP09</accession>
<evidence type="ECO:0000313" key="2">
    <source>
        <dbReference type="Proteomes" id="UP001601948"/>
    </source>
</evidence>
<gene>
    <name evidence="1" type="ORF">ACFYV7_09185</name>
</gene>
<dbReference type="RefSeq" id="WP_387715516.1">
    <property type="nucleotide sequence ID" value="NZ_JBIAPI010000001.1"/>
</dbReference>
<proteinExistence type="predicted"/>